<evidence type="ECO:0000313" key="4">
    <source>
        <dbReference type="EMBL" id="GFR48905.1"/>
    </source>
</evidence>
<dbReference type="GO" id="GO:0006637">
    <property type="term" value="P:acyl-CoA metabolic process"/>
    <property type="evidence" value="ECO:0007669"/>
    <property type="project" value="TreeGrafter"/>
</dbReference>
<protein>
    <submittedName>
        <fullName evidence="4">Uncharacterized protein</fullName>
    </submittedName>
</protein>
<evidence type="ECO:0000256" key="1">
    <source>
        <dbReference type="ARBA" id="ARBA00010458"/>
    </source>
</evidence>
<feature type="compositionally biased region" description="Low complexity" evidence="3">
    <location>
        <begin position="113"/>
        <end position="166"/>
    </location>
</feature>
<evidence type="ECO:0000313" key="5">
    <source>
        <dbReference type="Proteomes" id="UP001054857"/>
    </source>
</evidence>
<keyword evidence="2" id="KW-0378">Hydrolase</keyword>
<organism evidence="4 5">
    <name type="scientific">Astrephomene gubernaculifera</name>
    <dbReference type="NCBI Taxonomy" id="47775"/>
    <lineage>
        <taxon>Eukaryota</taxon>
        <taxon>Viridiplantae</taxon>
        <taxon>Chlorophyta</taxon>
        <taxon>core chlorophytes</taxon>
        <taxon>Chlorophyceae</taxon>
        <taxon>CS clade</taxon>
        <taxon>Chlamydomonadales</taxon>
        <taxon>Astrephomenaceae</taxon>
        <taxon>Astrephomene</taxon>
    </lineage>
</organism>
<comment type="similarity">
    <text evidence="1">Belongs to the acyl coenzyme A hydrolase family.</text>
</comment>
<feature type="region of interest" description="Disordered" evidence="3">
    <location>
        <begin position="112"/>
        <end position="303"/>
    </location>
</feature>
<keyword evidence="5" id="KW-1185">Reference proteome</keyword>
<proteinExistence type="inferred from homology"/>
<accession>A0AAD3HQH6</accession>
<dbReference type="AlphaFoldDB" id="A0AAD3HQH6"/>
<dbReference type="GO" id="GO:0047617">
    <property type="term" value="F:fatty acyl-CoA hydrolase activity"/>
    <property type="evidence" value="ECO:0007669"/>
    <property type="project" value="TreeGrafter"/>
</dbReference>
<feature type="compositionally biased region" description="Polar residues" evidence="3">
    <location>
        <begin position="240"/>
        <end position="262"/>
    </location>
</feature>
<sequence length="406" mass="44379">MSRWLQRSSTMFLSRSIIHRGFSKQYSCNAKRVSEPGTPSMGVPAYLRYLARLAGRQLRLRTPSDGRLSLAGPADLPGLLPYTHPISGHRNRSFEDRHLQLWVANLRHPRPPQLQQQQHGQPEPGHSTEPAQAAPHAAPVSVAPDVGSHENGSNGVSSNVGGVTNSLTAQSGAGGRDRELEPAGAAAAGAAASDAAPQGRRRSLHLHVNPHPHPHLHLPYRPAHPHPHQPHNPSSHTPPQDASQPNPQHPESQPGQQQSVDASLQPQQPHRPPLLFRVNPPSTPHPHIHSHSHHHHHHHPARSPPLLEIYYPFASHPDLWKQYLSPSQPEQQQQLQDDVSRPMGHCLDPGPWIEDFDTFAADVAARHVGHIPDSMLVTASMERLTWHVHTPPMQGGAGEAGIAQAG</sequence>
<dbReference type="PANTHER" id="PTHR12655:SF8">
    <property type="entry name" value="HOTDOG ACOT-TYPE DOMAIN-CONTAINING PROTEIN"/>
    <property type="match status" value="1"/>
</dbReference>
<gene>
    <name evidence="4" type="ORF">Agub_g10854</name>
</gene>
<feature type="compositionally biased region" description="Basic residues" evidence="3">
    <location>
        <begin position="199"/>
        <end position="229"/>
    </location>
</feature>
<dbReference type="EMBL" id="BMAR01000026">
    <property type="protein sequence ID" value="GFR48905.1"/>
    <property type="molecule type" value="Genomic_DNA"/>
</dbReference>
<dbReference type="PANTHER" id="PTHR12655">
    <property type="entry name" value="ACYL-COA THIOESTERASE"/>
    <property type="match status" value="1"/>
</dbReference>
<reference evidence="4 5" key="1">
    <citation type="journal article" date="2021" name="Sci. Rep.">
        <title>Genome sequencing of the multicellular alga Astrephomene provides insights into convergent evolution of germ-soma differentiation.</title>
        <authorList>
            <person name="Yamashita S."/>
            <person name="Yamamoto K."/>
            <person name="Matsuzaki R."/>
            <person name="Suzuki S."/>
            <person name="Yamaguchi H."/>
            <person name="Hirooka S."/>
            <person name="Minakuchi Y."/>
            <person name="Miyagishima S."/>
            <person name="Kawachi M."/>
            <person name="Toyoda A."/>
            <person name="Nozaki H."/>
        </authorList>
    </citation>
    <scope>NUCLEOTIDE SEQUENCE [LARGE SCALE GENOMIC DNA]</scope>
    <source>
        <strain evidence="4 5">NIES-4017</strain>
    </source>
</reference>
<comment type="caution">
    <text evidence="4">The sequence shown here is derived from an EMBL/GenBank/DDBJ whole genome shotgun (WGS) entry which is preliminary data.</text>
</comment>
<feature type="non-terminal residue" evidence="4">
    <location>
        <position position="406"/>
    </location>
</feature>
<dbReference type="Proteomes" id="UP001054857">
    <property type="component" value="Unassembled WGS sequence"/>
</dbReference>
<evidence type="ECO:0000256" key="3">
    <source>
        <dbReference type="SAM" id="MobiDB-lite"/>
    </source>
</evidence>
<name>A0AAD3HQH6_9CHLO</name>
<feature type="compositionally biased region" description="Low complexity" evidence="3">
    <location>
        <begin position="183"/>
        <end position="196"/>
    </location>
</feature>
<evidence type="ECO:0000256" key="2">
    <source>
        <dbReference type="ARBA" id="ARBA00022801"/>
    </source>
</evidence>
<feature type="compositionally biased region" description="Basic residues" evidence="3">
    <location>
        <begin position="286"/>
        <end position="301"/>
    </location>
</feature>